<dbReference type="PANTHER" id="PTHR43381">
    <property type="entry name" value="TRANSLATION INITIATION FACTOR IF-2-RELATED"/>
    <property type="match status" value="1"/>
</dbReference>
<dbReference type="EMBL" id="PCTA01000009">
    <property type="protein sequence ID" value="PIP61970.1"/>
    <property type="molecule type" value="Genomic_DNA"/>
</dbReference>
<evidence type="ECO:0000256" key="7">
    <source>
        <dbReference type="NCBIfam" id="TIGR00487"/>
    </source>
</evidence>
<dbReference type="Proteomes" id="UP000231246">
    <property type="component" value="Unassembled WGS sequence"/>
</dbReference>
<feature type="domain" description="Tr-type G" evidence="9">
    <location>
        <begin position="15"/>
        <end position="188"/>
    </location>
</feature>
<evidence type="ECO:0000313" key="10">
    <source>
        <dbReference type="EMBL" id="PIP61970.1"/>
    </source>
</evidence>
<keyword evidence="4" id="KW-0547">Nucleotide-binding</keyword>
<dbReference type="InterPro" id="IPR000795">
    <property type="entry name" value="T_Tr_GTP-bd_dom"/>
</dbReference>
<dbReference type="Gene3D" id="3.40.50.300">
    <property type="entry name" value="P-loop containing nucleotide triphosphate hydrolases"/>
    <property type="match status" value="1"/>
</dbReference>
<comment type="caution">
    <text evidence="10">The sequence shown here is derived from an EMBL/GenBank/DDBJ whole genome shotgun (WGS) entry which is preliminary data.</text>
</comment>
<dbReference type="GO" id="GO:0003743">
    <property type="term" value="F:translation initiation factor activity"/>
    <property type="evidence" value="ECO:0007669"/>
    <property type="project" value="UniProtKB-UniRule"/>
</dbReference>
<sequence length="480" mass="51316">MASKKEKKPATSSSKRPPIVAVLGHVDHGKTSLLDYIRKTRVVEREAGGITQGIGAYQIDVSPTKITFIDTPGHEAFSKMRSRGAVVADIAILVVAADDSVKPQTEESVKYIKEAGTPMIVAINKTDLPAADPEKVKKDLLRVGVACEGYGGDTVAVNISAKTGKGIDELLEMIGLVADMQGLMSNPQGDLEGVVVESKLDKRSGILTTIIVKNGTLRNREIIKAGNVQGKVKALLDEFGKRVDQVLPSSPVEILGFTKLVPVGSVVTRVGEHASTKVLLETNSTSDTHKKKGILKLIVKSSSNGSLESVLEGLPVGIEVIRSGVGDVNRDDIEFAIVSKAAVIGFEVDADSAVTQLAADQKIILRTYKIIYQLIEEVEDVIKELTSVPEEVATGVAKVLAKFSIGDVNVAGVRVEQGILRLKDMVKVEHEGKISRGKIVSIKQQKVEVNEAKQGGEYGIGVSSELDFIKGDVIIAYNIQ</sequence>
<dbReference type="NCBIfam" id="TIGR00231">
    <property type="entry name" value="small_GTP"/>
    <property type="match status" value="1"/>
</dbReference>
<dbReference type="PANTHER" id="PTHR43381:SF5">
    <property type="entry name" value="TR-TYPE G DOMAIN-CONTAINING PROTEIN"/>
    <property type="match status" value="1"/>
</dbReference>
<dbReference type="SUPFAM" id="SSF50447">
    <property type="entry name" value="Translation proteins"/>
    <property type="match status" value="2"/>
</dbReference>
<dbReference type="FunFam" id="3.40.50.10050:FF:000001">
    <property type="entry name" value="Translation initiation factor IF-2"/>
    <property type="match status" value="1"/>
</dbReference>
<gene>
    <name evidence="10" type="primary">infB</name>
    <name evidence="10" type="ORF">COW99_01055</name>
</gene>
<dbReference type="InterPro" id="IPR015760">
    <property type="entry name" value="TIF_IF2"/>
</dbReference>
<protein>
    <recommendedName>
        <fullName evidence="2 7">Translation initiation factor IF-2</fullName>
    </recommendedName>
</protein>
<dbReference type="AlphaFoldDB" id="A0A2H0BY64"/>
<dbReference type="FunFam" id="3.40.50.300:FF:000019">
    <property type="entry name" value="Translation initiation factor IF-2"/>
    <property type="match status" value="1"/>
</dbReference>
<dbReference type="InterPro" id="IPR009000">
    <property type="entry name" value="Transl_B-barrel_sf"/>
</dbReference>
<evidence type="ECO:0000256" key="5">
    <source>
        <dbReference type="ARBA" id="ARBA00022917"/>
    </source>
</evidence>
<evidence type="ECO:0000256" key="4">
    <source>
        <dbReference type="ARBA" id="ARBA00022741"/>
    </source>
</evidence>
<organism evidence="10 11">
    <name type="scientific">Candidatus Roizmanbacteria bacterium CG22_combo_CG10-13_8_21_14_all_38_20</name>
    <dbReference type="NCBI Taxonomy" id="1974862"/>
    <lineage>
        <taxon>Bacteria</taxon>
        <taxon>Candidatus Roizmaniibacteriota</taxon>
    </lineage>
</organism>
<dbReference type="GO" id="GO:0003924">
    <property type="term" value="F:GTPase activity"/>
    <property type="evidence" value="ECO:0007669"/>
    <property type="project" value="InterPro"/>
</dbReference>
<dbReference type="CDD" id="cd01887">
    <property type="entry name" value="IF2_eIF5B"/>
    <property type="match status" value="1"/>
</dbReference>
<dbReference type="InterPro" id="IPR036925">
    <property type="entry name" value="TIF_IF2_dom3_sf"/>
</dbReference>
<dbReference type="PROSITE" id="PS51722">
    <property type="entry name" value="G_TR_2"/>
    <property type="match status" value="1"/>
</dbReference>
<keyword evidence="5 8" id="KW-0648">Protein biosynthesis</keyword>
<dbReference type="InterPro" id="IPR005225">
    <property type="entry name" value="Small_GTP-bd"/>
</dbReference>
<evidence type="ECO:0000259" key="9">
    <source>
        <dbReference type="PROSITE" id="PS51722"/>
    </source>
</evidence>
<evidence type="ECO:0000256" key="1">
    <source>
        <dbReference type="ARBA" id="ARBA00007733"/>
    </source>
</evidence>
<dbReference type="SUPFAM" id="SSF52156">
    <property type="entry name" value="Initiation factor IF2/eIF5b, domain 3"/>
    <property type="match status" value="1"/>
</dbReference>
<dbReference type="GO" id="GO:0005737">
    <property type="term" value="C:cytoplasm"/>
    <property type="evidence" value="ECO:0007669"/>
    <property type="project" value="UniProtKB-UniRule"/>
</dbReference>
<dbReference type="Pfam" id="PF22042">
    <property type="entry name" value="EF-G_D2"/>
    <property type="match status" value="1"/>
</dbReference>
<comment type="similarity">
    <text evidence="1 8">Belongs to the TRAFAC class translation factor GTPase superfamily. Classic translation factor GTPase family. IF-2 subfamily.</text>
</comment>
<proteinExistence type="inferred from homology"/>
<keyword evidence="6" id="KW-0342">GTP-binding</keyword>
<dbReference type="InterPro" id="IPR053905">
    <property type="entry name" value="EF-G-like_DII"/>
</dbReference>
<dbReference type="InterPro" id="IPR027417">
    <property type="entry name" value="P-loop_NTPase"/>
</dbReference>
<dbReference type="Pfam" id="PF11987">
    <property type="entry name" value="IF-2"/>
    <property type="match status" value="1"/>
</dbReference>
<evidence type="ECO:0000313" key="11">
    <source>
        <dbReference type="Proteomes" id="UP000231246"/>
    </source>
</evidence>
<accession>A0A2H0BY64</accession>
<evidence type="ECO:0000256" key="6">
    <source>
        <dbReference type="ARBA" id="ARBA00023134"/>
    </source>
</evidence>
<evidence type="ECO:0000256" key="3">
    <source>
        <dbReference type="ARBA" id="ARBA00022540"/>
    </source>
</evidence>
<reference evidence="10 11" key="1">
    <citation type="submission" date="2017-09" db="EMBL/GenBank/DDBJ databases">
        <title>Depth-based differentiation of microbial function through sediment-hosted aquifers and enrichment of novel symbionts in the deep terrestrial subsurface.</title>
        <authorList>
            <person name="Probst A.J."/>
            <person name="Ladd B."/>
            <person name="Jarett J.K."/>
            <person name="Geller-Mcgrath D.E."/>
            <person name="Sieber C.M."/>
            <person name="Emerson J.B."/>
            <person name="Anantharaman K."/>
            <person name="Thomas B.C."/>
            <person name="Malmstrom R."/>
            <person name="Stieglmeier M."/>
            <person name="Klingl A."/>
            <person name="Woyke T."/>
            <person name="Ryan C.M."/>
            <person name="Banfield J.F."/>
        </authorList>
    </citation>
    <scope>NUCLEOTIDE SEQUENCE [LARGE SCALE GENOMIC DNA]</scope>
    <source>
        <strain evidence="10">CG22_combo_CG10-13_8_21_14_all_38_20</strain>
    </source>
</reference>
<dbReference type="GO" id="GO:0005525">
    <property type="term" value="F:GTP binding"/>
    <property type="evidence" value="ECO:0007669"/>
    <property type="project" value="UniProtKB-KW"/>
</dbReference>
<dbReference type="Gene3D" id="3.40.50.10050">
    <property type="entry name" value="Translation initiation factor IF- 2, domain 3"/>
    <property type="match status" value="1"/>
</dbReference>
<keyword evidence="3 8" id="KW-0396">Initiation factor</keyword>
<dbReference type="InterPro" id="IPR000178">
    <property type="entry name" value="TF_IF2_bacterial-like"/>
</dbReference>
<dbReference type="InterPro" id="IPR023115">
    <property type="entry name" value="TIF_IF2_dom3"/>
</dbReference>
<comment type="function">
    <text evidence="8">One of the essential components for the initiation of protein synthesis. Protects formylmethionyl-tRNA from spontaneous hydrolysis and promotes its binding to the 30S ribosomal subunits. Also involved in the hydrolysis of GTP during the formation of the 70S ribosomal complex.</text>
</comment>
<evidence type="ECO:0000256" key="8">
    <source>
        <dbReference type="RuleBase" id="RU000644"/>
    </source>
</evidence>
<dbReference type="NCBIfam" id="TIGR00487">
    <property type="entry name" value="IF-2"/>
    <property type="match status" value="1"/>
</dbReference>
<name>A0A2H0BY64_9BACT</name>
<dbReference type="Gene3D" id="2.40.30.10">
    <property type="entry name" value="Translation factors"/>
    <property type="match status" value="2"/>
</dbReference>
<dbReference type="Pfam" id="PF00009">
    <property type="entry name" value="GTP_EFTU"/>
    <property type="match status" value="1"/>
</dbReference>
<dbReference type="SUPFAM" id="SSF52540">
    <property type="entry name" value="P-loop containing nucleoside triphosphate hydrolases"/>
    <property type="match status" value="1"/>
</dbReference>
<evidence type="ECO:0000256" key="2">
    <source>
        <dbReference type="ARBA" id="ARBA00020675"/>
    </source>
</evidence>